<evidence type="ECO:0000313" key="3">
    <source>
        <dbReference type="Proteomes" id="UP001595816"/>
    </source>
</evidence>
<dbReference type="InterPro" id="IPR047928">
    <property type="entry name" value="Perm_prefix_1"/>
</dbReference>
<comment type="caution">
    <text evidence="2">The sequence shown here is derived from an EMBL/GenBank/DDBJ whole genome shotgun (WGS) entry which is preliminary data.</text>
</comment>
<dbReference type="RefSeq" id="WP_253753841.1">
    <property type="nucleotide sequence ID" value="NZ_JAMZDZ010000001.1"/>
</dbReference>
<dbReference type="NCBIfam" id="NF038403">
    <property type="entry name" value="perm_prefix_1"/>
    <property type="match status" value="1"/>
</dbReference>
<feature type="transmembrane region" description="Helical" evidence="1">
    <location>
        <begin position="120"/>
        <end position="145"/>
    </location>
</feature>
<dbReference type="EMBL" id="JBHSAY010000009">
    <property type="protein sequence ID" value="MFC4132122.1"/>
    <property type="molecule type" value="Genomic_DNA"/>
</dbReference>
<proteinExistence type="predicted"/>
<feature type="transmembrane region" description="Helical" evidence="1">
    <location>
        <begin position="88"/>
        <end position="108"/>
    </location>
</feature>
<keyword evidence="1" id="KW-0812">Transmembrane</keyword>
<evidence type="ECO:0000313" key="2">
    <source>
        <dbReference type="EMBL" id="MFC4132122.1"/>
    </source>
</evidence>
<accession>A0ABV8LMB2</accession>
<keyword evidence="1" id="KW-0472">Membrane</keyword>
<protein>
    <submittedName>
        <fullName evidence="2">Permease prefix domain 1-containing protein</fullName>
    </submittedName>
</protein>
<gene>
    <name evidence="2" type="ORF">ACFOZ4_16045</name>
</gene>
<dbReference type="Proteomes" id="UP001595816">
    <property type="component" value="Unassembled WGS sequence"/>
</dbReference>
<sequence length="218" mass="21843">MDPGDLTRLAPTAAYLADLRRALPVRRAIRDALVDEVADGLCCAIETHVRVGVSPPDAATRAVAEFGPPEDIARSVLRQIAVTRSRHAGIGLVLTGPLVGTVWVATLGGPGDALARVGHVLTAAPLMVVVLAVAIPCAITAVSAAGMHAPSWLPAGFSVPVALVALAACAAGDTLLLAYAAAAGLPGAVAIAALVSGLRLTAVAVAAVRLTRLRAATN</sequence>
<organism evidence="2 3">
    <name type="scientific">Hamadaea flava</name>
    <dbReference type="NCBI Taxonomy" id="1742688"/>
    <lineage>
        <taxon>Bacteria</taxon>
        <taxon>Bacillati</taxon>
        <taxon>Actinomycetota</taxon>
        <taxon>Actinomycetes</taxon>
        <taxon>Micromonosporales</taxon>
        <taxon>Micromonosporaceae</taxon>
        <taxon>Hamadaea</taxon>
    </lineage>
</organism>
<keyword evidence="1" id="KW-1133">Transmembrane helix</keyword>
<feature type="transmembrane region" description="Helical" evidence="1">
    <location>
        <begin position="157"/>
        <end position="182"/>
    </location>
</feature>
<reference evidence="3" key="1">
    <citation type="journal article" date="2019" name="Int. J. Syst. Evol. Microbiol.">
        <title>The Global Catalogue of Microorganisms (GCM) 10K type strain sequencing project: providing services to taxonomists for standard genome sequencing and annotation.</title>
        <authorList>
            <consortium name="The Broad Institute Genomics Platform"/>
            <consortium name="The Broad Institute Genome Sequencing Center for Infectious Disease"/>
            <person name="Wu L."/>
            <person name="Ma J."/>
        </authorList>
    </citation>
    <scope>NUCLEOTIDE SEQUENCE [LARGE SCALE GENOMIC DNA]</scope>
    <source>
        <strain evidence="3">CGMCC 4.7289</strain>
    </source>
</reference>
<keyword evidence="3" id="KW-1185">Reference proteome</keyword>
<evidence type="ECO:0000256" key="1">
    <source>
        <dbReference type="SAM" id="Phobius"/>
    </source>
</evidence>
<name>A0ABV8LMB2_9ACTN</name>